<dbReference type="InterPro" id="IPR032810">
    <property type="entry name" value="CCA-adding_enz_C"/>
</dbReference>
<dbReference type="SUPFAM" id="SSF81891">
    <property type="entry name" value="Poly A polymerase C-terminal region-like"/>
    <property type="match status" value="1"/>
</dbReference>
<evidence type="ECO:0000256" key="1">
    <source>
        <dbReference type="ARBA" id="ARBA00001946"/>
    </source>
</evidence>
<dbReference type="GO" id="GO:0016779">
    <property type="term" value="F:nucleotidyltransferase activity"/>
    <property type="evidence" value="ECO:0007669"/>
    <property type="project" value="UniProtKB-KW"/>
</dbReference>
<dbReference type="CDD" id="cd05398">
    <property type="entry name" value="NT_ClassII-CCAase"/>
    <property type="match status" value="1"/>
</dbReference>
<dbReference type="EMBL" id="MEUI01000031">
    <property type="protein sequence ID" value="OGC33584.1"/>
    <property type="molecule type" value="Genomic_DNA"/>
</dbReference>
<keyword evidence="5" id="KW-0479">Metal-binding</keyword>
<evidence type="ECO:0000313" key="14">
    <source>
        <dbReference type="Proteomes" id="UP000177309"/>
    </source>
</evidence>
<evidence type="ECO:0008006" key="15">
    <source>
        <dbReference type="Google" id="ProtNLM"/>
    </source>
</evidence>
<keyword evidence="4" id="KW-0548">Nucleotidyltransferase</keyword>
<proteinExistence type="inferred from homology"/>
<dbReference type="SUPFAM" id="SSF81301">
    <property type="entry name" value="Nucleotidyltransferase"/>
    <property type="match status" value="1"/>
</dbReference>
<protein>
    <recommendedName>
        <fullName evidence="15">HD domain-containing protein</fullName>
    </recommendedName>
</protein>
<feature type="domain" description="CCA-adding enzyme C-terminal" evidence="12">
    <location>
        <begin position="296"/>
        <end position="438"/>
    </location>
</feature>
<evidence type="ECO:0000313" key="13">
    <source>
        <dbReference type="EMBL" id="OGC33584.1"/>
    </source>
</evidence>
<evidence type="ECO:0000256" key="2">
    <source>
        <dbReference type="ARBA" id="ARBA00022679"/>
    </source>
</evidence>
<evidence type="ECO:0000256" key="9">
    <source>
        <dbReference type="RuleBase" id="RU003953"/>
    </source>
</evidence>
<evidence type="ECO:0000259" key="10">
    <source>
        <dbReference type="Pfam" id="PF01743"/>
    </source>
</evidence>
<evidence type="ECO:0000256" key="3">
    <source>
        <dbReference type="ARBA" id="ARBA00022694"/>
    </source>
</evidence>
<dbReference type="GO" id="GO:0008033">
    <property type="term" value="P:tRNA processing"/>
    <property type="evidence" value="ECO:0007669"/>
    <property type="project" value="UniProtKB-KW"/>
</dbReference>
<evidence type="ECO:0000259" key="11">
    <source>
        <dbReference type="Pfam" id="PF12627"/>
    </source>
</evidence>
<comment type="cofactor">
    <cofactor evidence="1">
        <name>Mg(2+)</name>
        <dbReference type="ChEBI" id="CHEBI:18420"/>
    </cofactor>
</comment>
<evidence type="ECO:0000256" key="5">
    <source>
        <dbReference type="ARBA" id="ARBA00022723"/>
    </source>
</evidence>
<dbReference type="Pfam" id="PF01743">
    <property type="entry name" value="PolyA_pol"/>
    <property type="match status" value="1"/>
</dbReference>
<dbReference type="InterPro" id="IPR050264">
    <property type="entry name" value="Bact_CCA-adding_enz_type3_sf"/>
</dbReference>
<dbReference type="InterPro" id="IPR043519">
    <property type="entry name" value="NT_sf"/>
</dbReference>
<keyword evidence="7" id="KW-0460">Magnesium</keyword>
<evidence type="ECO:0000256" key="7">
    <source>
        <dbReference type="ARBA" id="ARBA00022842"/>
    </source>
</evidence>
<feature type="domain" description="tRNA nucleotidyltransferase/poly(A) polymerase RNA and SrmB- binding" evidence="11">
    <location>
        <begin position="173"/>
        <end position="234"/>
    </location>
</feature>
<dbReference type="GO" id="GO:0000049">
    <property type="term" value="F:tRNA binding"/>
    <property type="evidence" value="ECO:0007669"/>
    <property type="project" value="TreeGrafter"/>
</dbReference>
<reference evidence="13 14" key="1">
    <citation type="journal article" date="2016" name="Nat. Commun.">
        <title>Thousands of microbial genomes shed light on interconnected biogeochemical processes in an aquifer system.</title>
        <authorList>
            <person name="Anantharaman K."/>
            <person name="Brown C.T."/>
            <person name="Hug L.A."/>
            <person name="Sharon I."/>
            <person name="Castelle C.J."/>
            <person name="Probst A.J."/>
            <person name="Thomas B.C."/>
            <person name="Singh A."/>
            <person name="Wilkins M.J."/>
            <person name="Karaoz U."/>
            <person name="Brodie E.L."/>
            <person name="Williams K.H."/>
            <person name="Hubbard S.S."/>
            <person name="Banfield J.F."/>
        </authorList>
    </citation>
    <scope>NUCLEOTIDE SEQUENCE [LARGE SCALE GENOMIC DNA]</scope>
</reference>
<dbReference type="PANTHER" id="PTHR46173">
    <property type="entry name" value="CCA TRNA NUCLEOTIDYLTRANSFERASE 1, MITOCHONDRIAL"/>
    <property type="match status" value="1"/>
</dbReference>
<organism evidence="13 14">
    <name type="scientific">candidate division WOR-1 bacterium RIFOXYC2_FULL_41_25</name>
    <dbReference type="NCBI Taxonomy" id="1802586"/>
    <lineage>
        <taxon>Bacteria</taxon>
        <taxon>Bacillati</taxon>
        <taxon>Saganbacteria</taxon>
    </lineage>
</organism>
<dbReference type="InterPro" id="IPR002646">
    <property type="entry name" value="PolA_pol_head_dom"/>
</dbReference>
<comment type="similarity">
    <text evidence="9">Belongs to the tRNA nucleotidyltransferase/poly(A) polymerase family.</text>
</comment>
<evidence type="ECO:0000256" key="4">
    <source>
        <dbReference type="ARBA" id="ARBA00022695"/>
    </source>
</evidence>
<dbReference type="GO" id="GO:0046872">
    <property type="term" value="F:metal ion binding"/>
    <property type="evidence" value="ECO:0007669"/>
    <property type="project" value="UniProtKB-KW"/>
</dbReference>
<dbReference type="Gene3D" id="1.10.3090.10">
    <property type="entry name" value="cca-adding enzyme, domain 2"/>
    <property type="match status" value="1"/>
</dbReference>
<feature type="domain" description="Poly A polymerase head" evidence="10">
    <location>
        <begin position="25"/>
        <end position="146"/>
    </location>
</feature>
<dbReference type="Pfam" id="PF12627">
    <property type="entry name" value="PolyA_pol_RNAbd"/>
    <property type="match status" value="1"/>
</dbReference>
<dbReference type="GO" id="GO:0000166">
    <property type="term" value="F:nucleotide binding"/>
    <property type="evidence" value="ECO:0007669"/>
    <property type="project" value="UniProtKB-KW"/>
</dbReference>
<evidence type="ECO:0000256" key="8">
    <source>
        <dbReference type="ARBA" id="ARBA00022884"/>
    </source>
</evidence>
<keyword evidence="8 9" id="KW-0694">RNA-binding</keyword>
<evidence type="ECO:0000259" key="12">
    <source>
        <dbReference type="Pfam" id="PF13735"/>
    </source>
</evidence>
<dbReference type="Pfam" id="PF13735">
    <property type="entry name" value="tRNA_NucTran2_2"/>
    <property type="match status" value="1"/>
</dbReference>
<evidence type="ECO:0000256" key="6">
    <source>
        <dbReference type="ARBA" id="ARBA00022741"/>
    </source>
</evidence>
<keyword evidence="2 9" id="KW-0808">Transferase</keyword>
<keyword evidence="6" id="KW-0547">Nucleotide-binding</keyword>
<sequence length="443" mass="50042">MLNRQRFPKGGLEIIKQLNASDHQAYLVGGCIRDLRLGLKVNEWDIATSAHPEEVTKLFKKVVPTGIDYGTVTILLKDGQYEVTTFRSDENYLDGRHPDNVVFTTDIHQDLSRRDFTINALAYDPLTKELVDDFEGQKDLKRKIIRAIGNPVERFSEDGLRSIRACRFAAKLNFKIEPNTLAAITKTINVTKKIARERVHDELVKILATDKPSIAFELMRKSGLLTLILPELEKGCGIKQPPNFHKFDVYWHNLKACDAAPKGNLIVRLAALLHDISKPACKKDYTFYGHDQAGAKSAETILKRLKFSNADIKKTTNLIAQHMFNYTSGWTDAAVRRFIRRIGGVENIADLFAVRLADTKAMKSKIGTKYLQELKKRINKIVRAENALHVRDLKVDGQDVMLTLKISAGPKVGEVLNALLEKVLDDPQLNERKTLLELIKSYA</sequence>
<dbReference type="AlphaFoldDB" id="A0A1F4TLM4"/>
<gene>
    <name evidence="13" type="ORF">A2462_02750</name>
</gene>
<dbReference type="Proteomes" id="UP000177309">
    <property type="component" value="Unassembled WGS sequence"/>
</dbReference>
<dbReference type="InterPro" id="IPR032828">
    <property type="entry name" value="PolyA_RNA-bd"/>
</dbReference>
<dbReference type="PANTHER" id="PTHR46173:SF1">
    <property type="entry name" value="CCA TRNA NUCLEOTIDYLTRANSFERASE 1, MITOCHONDRIAL"/>
    <property type="match status" value="1"/>
</dbReference>
<keyword evidence="3" id="KW-0819">tRNA processing</keyword>
<dbReference type="Gene3D" id="1.10.246.80">
    <property type="match status" value="1"/>
</dbReference>
<name>A0A1F4TLM4_UNCSA</name>
<comment type="caution">
    <text evidence="13">The sequence shown here is derived from an EMBL/GenBank/DDBJ whole genome shotgun (WGS) entry which is preliminary data.</text>
</comment>
<accession>A0A1F4TLM4</accession>
<dbReference type="Gene3D" id="3.30.460.10">
    <property type="entry name" value="Beta Polymerase, domain 2"/>
    <property type="match status" value="1"/>
</dbReference>